<dbReference type="InterPro" id="IPR006387">
    <property type="entry name" value="CPW_WPC_dom"/>
</dbReference>
<evidence type="ECO:0000259" key="2">
    <source>
        <dbReference type="Pfam" id="PF09717"/>
    </source>
</evidence>
<dbReference type="EMBL" id="MN739950">
    <property type="protein sequence ID" value="QHT79621.1"/>
    <property type="molecule type" value="Genomic_DNA"/>
</dbReference>
<keyword evidence="1" id="KW-1133">Transmembrane helix</keyword>
<reference evidence="3" key="1">
    <citation type="journal article" date="2020" name="Nature">
        <title>Giant virus diversity and host interactions through global metagenomics.</title>
        <authorList>
            <person name="Schulz F."/>
            <person name="Roux S."/>
            <person name="Paez-Espino D."/>
            <person name="Jungbluth S."/>
            <person name="Walsh D.A."/>
            <person name="Denef V.J."/>
            <person name="McMahon K.D."/>
            <person name="Konstantinidis K.T."/>
            <person name="Eloe-Fadrosh E.A."/>
            <person name="Kyrpides N.C."/>
            <person name="Woyke T."/>
        </authorList>
    </citation>
    <scope>NUCLEOTIDE SEQUENCE</scope>
    <source>
        <strain evidence="3">GVMAG-M-3300023184-101</strain>
    </source>
</reference>
<keyword evidence="1" id="KW-0472">Membrane</keyword>
<protein>
    <recommendedName>
        <fullName evidence="2">CPW-WPC domain-containing protein</fullName>
    </recommendedName>
</protein>
<dbReference type="AlphaFoldDB" id="A0A6C0HG77"/>
<organism evidence="3">
    <name type="scientific">viral metagenome</name>
    <dbReference type="NCBI Taxonomy" id="1070528"/>
    <lineage>
        <taxon>unclassified sequences</taxon>
        <taxon>metagenomes</taxon>
        <taxon>organismal metagenomes</taxon>
    </lineage>
</organism>
<keyword evidence="1" id="KW-0812">Transmembrane</keyword>
<accession>A0A6C0HG77</accession>
<feature type="transmembrane region" description="Helical" evidence="1">
    <location>
        <begin position="6"/>
        <end position="28"/>
    </location>
</feature>
<sequence length="111" mass="12418">MADFQSIVMSIAVIVLIIVLIFIGISLYRNKQTFQYPPVAANCPDYWLDESNGDGVICVNPKNLGKKECPKKLDFSASFWSSDKGLCMKKNMANRCDLTWDGVTNNNTMVC</sequence>
<evidence type="ECO:0000313" key="3">
    <source>
        <dbReference type="EMBL" id="QHT79621.1"/>
    </source>
</evidence>
<dbReference type="Pfam" id="PF09717">
    <property type="entry name" value="CPW_WPC"/>
    <property type="match status" value="1"/>
</dbReference>
<evidence type="ECO:0000256" key="1">
    <source>
        <dbReference type="SAM" id="Phobius"/>
    </source>
</evidence>
<proteinExistence type="predicted"/>
<name>A0A6C0HG77_9ZZZZ</name>
<feature type="domain" description="CPW-WPC" evidence="2">
    <location>
        <begin position="41"/>
        <end position="101"/>
    </location>
</feature>